<name>A0A6A6TMZ9_9PLEO</name>
<dbReference type="PROSITE" id="PS50216">
    <property type="entry name" value="DHHC"/>
    <property type="match status" value="1"/>
</dbReference>
<dbReference type="Pfam" id="PF01529">
    <property type="entry name" value="DHHC"/>
    <property type="match status" value="1"/>
</dbReference>
<feature type="domain" description="Palmitoyltransferase DHHC" evidence="12">
    <location>
        <begin position="112"/>
        <end position="207"/>
    </location>
</feature>
<keyword evidence="14" id="KW-1185">Reference proteome</keyword>
<dbReference type="GO" id="GO:0006612">
    <property type="term" value="P:protein targeting to membrane"/>
    <property type="evidence" value="ECO:0007669"/>
    <property type="project" value="TreeGrafter"/>
</dbReference>
<evidence type="ECO:0000256" key="8">
    <source>
        <dbReference type="ARBA" id="ARBA00023315"/>
    </source>
</evidence>
<comment type="subcellular location">
    <subcellularLocation>
        <location evidence="1">Membrane</location>
        <topology evidence="1">Multi-pass membrane protein</topology>
    </subcellularLocation>
</comment>
<feature type="transmembrane region" description="Helical" evidence="10">
    <location>
        <begin position="191"/>
        <end position="209"/>
    </location>
</feature>
<evidence type="ECO:0000256" key="11">
    <source>
        <dbReference type="SAM" id="MobiDB-lite"/>
    </source>
</evidence>
<keyword evidence="6" id="KW-0564">Palmitate</keyword>
<keyword evidence="7" id="KW-0449">Lipoprotein</keyword>
<dbReference type="InterPro" id="IPR001594">
    <property type="entry name" value="Palmitoyltrfase_DHHC"/>
</dbReference>
<accession>A0A6A6TMZ9</accession>
<sequence length="341" mass="39658">MLLFWWFIDNVVQPFLLLAFAAGSQWALSFALPGEMMARPSDDDGTWDVWFVRRSSEWIGGIVVRVSSVLVFFAWFGPLLFLWWSTHIVARRLKVLEAPDRDTMQVSGESSINRRWCDFCNVPKDDRMYHCRRLDKCLPLFDHWCEWFQGCVWAHNVKAYLFFVTFIPVHQLFCLVVGIWALTDTRYEHQLGPQIIVLVLSTIMLPFSFRNARVPWINLVAHNMVWPESLKGLIFLQVGAPGNVIVLDARDPAQNPWNLGFWKNLCLYLGPWYTLPFFWLPSRMYRLDGYPTRADLQPAAVPLQELRIDRRREARSTTGCEPSEDAAHARRPAAPHDQTES</sequence>
<evidence type="ECO:0000259" key="12">
    <source>
        <dbReference type="Pfam" id="PF01529"/>
    </source>
</evidence>
<dbReference type="GO" id="GO:0019706">
    <property type="term" value="F:protein-cysteine S-palmitoyltransferase activity"/>
    <property type="evidence" value="ECO:0007669"/>
    <property type="project" value="UniProtKB-EC"/>
</dbReference>
<dbReference type="GO" id="GO:0016020">
    <property type="term" value="C:membrane"/>
    <property type="evidence" value="ECO:0007669"/>
    <property type="project" value="UniProtKB-SubCell"/>
</dbReference>
<keyword evidence="3 10" id="KW-0812">Transmembrane</keyword>
<comment type="domain">
    <text evidence="10">The DHHC domain is required for palmitoyltransferase activity.</text>
</comment>
<comment type="similarity">
    <text evidence="10">Belongs to the DHHC palmitoyltransferase family.</text>
</comment>
<comment type="catalytic activity">
    <reaction evidence="9 10">
        <text>L-cysteinyl-[protein] + hexadecanoyl-CoA = S-hexadecanoyl-L-cysteinyl-[protein] + CoA</text>
        <dbReference type="Rhea" id="RHEA:36683"/>
        <dbReference type="Rhea" id="RHEA-COMP:10131"/>
        <dbReference type="Rhea" id="RHEA-COMP:11032"/>
        <dbReference type="ChEBI" id="CHEBI:29950"/>
        <dbReference type="ChEBI" id="CHEBI:57287"/>
        <dbReference type="ChEBI" id="CHEBI:57379"/>
        <dbReference type="ChEBI" id="CHEBI:74151"/>
        <dbReference type="EC" id="2.3.1.225"/>
    </reaction>
</comment>
<protein>
    <recommendedName>
        <fullName evidence="10">Palmitoyltransferase</fullName>
        <ecNumber evidence="10">2.3.1.225</ecNumber>
    </recommendedName>
</protein>
<evidence type="ECO:0000256" key="4">
    <source>
        <dbReference type="ARBA" id="ARBA00022989"/>
    </source>
</evidence>
<dbReference type="GO" id="GO:0005783">
    <property type="term" value="C:endoplasmic reticulum"/>
    <property type="evidence" value="ECO:0007669"/>
    <property type="project" value="TreeGrafter"/>
</dbReference>
<keyword evidence="5 10" id="KW-0472">Membrane</keyword>
<dbReference type="PANTHER" id="PTHR22883">
    <property type="entry name" value="ZINC FINGER DHHC DOMAIN CONTAINING PROTEIN"/>
    <property type="match status" value="1"/>
</dbReference>
<dbReference type="AlphaFoldDB" id="A0A6A6TMZ9"/>
<dbReference type="OrthoDB" id="3777395at2759"/>
<gene>
    <name evidence="13" type="ORF">K491DRAFT_710682</name>
</gene>
<proteinExistence type="inferred from homology"/>
<evidence type="ECO:0000256" key="2">
    <source>
        <dbReference type="ARBA" id="ARBA00022679"/>
    </source>
</evidence>
<keyword evidence="4 10" id="KW-1133">Transmembrane helix</keyword>
<reference evidence="13" key="1">
    <citation type="journal article" date="2020" name="Stud. Mycol.">
        <title>101 Dothideomycetes genomes: a test case for predicting lifestyles and emergence of pathogens.</title>
        <authorList>
            <person name="Haridas S."/>
            <person name="Albert R."/>
            <person name="Binder M."/>
            <person name="Bloem J."/>
            <person name="Labutti K."/>
            <person name="Salamov A."/>
            <person name="Andreopoulos B."/>
            <person name="Baker S."/>
            <person name="Barry K."/>
            <person name="Bills G."/>
            <person name="Bluhm B."/>
            <person name="Cannon C."/>
            <person name="Castanera R."/>
            <person name="Culley D."/>
            <person name="Daum C."/>
            <person name="Ezra D."/>
            <person name="Gonzalez J."/>
            <person name="Henrissat B."/>
            <person name="Kuo A."/>
            <person name="Liang C."/>
            <person name="Lipzen A."/>
            <person name="Lutzoni F."/>
            <person name="Magnuson J."/>
            <person name="Mondo S."/>
            <person name="Nolan M."/>
            <person name="Ohm R."/>
            <person name="Pangilinan J."/>
            <person name="Park H.-J."/>
            <person name="Ramirez L."/>
            <person name="Alfaro M."/>
            <person name="Sun H."/>
            <person name="Tritt A."/>
            <person name="Yoshinaga Y."/>
            <person name="Zwiers L.-H."/>
            <person name="Turgeon B."/>
            <person name="Goodwin S."/>
            <person name="Spatafora J."/>
            <person name="Crous P."/>
            <person name="Grigoriev I."/>
        </authorList>
    </citation>
    <scope>NUCLEOTIDE SEQUENCE</scope>
    <source>
        <strain evidence="13">CBS 122681</strain>
    </source>
</reference>
<keyword evidence="2 10" id="KW-0808">Transferase</keyword>
<evidence type="ECO:0000313" key="14">
    <source>
        <dbReference type="Proteomes" id="UP000799324"/>
    </source>
</evidence>
<feature type="transmembrane region" description="Helical" evidence="10">
    <location>
        <begin position="159"/>
        <end position="179"/>
    </location>
</feature>
<feature type="transmembrane region" description="Helical" evidence="10">
    <location>
        <begin position="58"/>
        <end position="84"/>
    </location>
</feature>
<evidence type="ECO:0000256" key="6">
    <source>
        <dbReference type="ARBA" id="ARBA00023139"/>
    </source>
</evidence>
<keyword evidence="8 10" id="KW-0012">Acyltransferase</keyword>
<evidence type="ECO:0000256" key="3">
    <source>
        <dbReference type="ARBA" id="ARBA00022692"/>
    </source>
</evidence>
<dbReference type="EC" id="2.3.1.225" evidence="10"/>
<evidence type="ECO:0000313" key="13">
    <source>
        <dbReference type="EMBL" id="KAF2661459.1"/>
    </source>
</evidence>
<dbReference type="InterPro" id="IPR039859">
    <property type="entry name" value="PFA4/ZDH16/20/ERF2-like"/>
</dbReference>
<organism evidence="13 14">
    <name type="scientific">Lophiostoma macrostomum CBS 122681</name>
    <dbReference type="NCBI Taxonomy" id="1314788"/>
    <lineage>
        <taxon>Eukaryota</taxon>
        <taxon>Fungi</taxon>
        <taxon>Dikarya</taxon>
        <taxon>Ascomycota</taxon>
        <taxon>Pezizomycotina</taxon>
        <taxon>Dothideomycetes</taxon>
        <taxon>Pleosporomycetidae</taxon>
        <taxon>Pleosporales</taxon>
        <taxon>Lophiostomataceae</taxon>
        <taxon>Lophiostoma</taxon>
    </lineage>
</organism>
<feature type="region of interest" description="Disordered" evidence="11">
    <location>
        <begin position="309"/>
        <end position="341"/>
    </location>
</feature>
<dbReference type="GO" id="GO:0005794">
    <property type="term" value="C:Golgi apparatus"/>
    <property type="evidence" value="ECO:0007669"/>
    <property type="project" value="TreeGrafter"/>
</dbReference>
<evidence type="ECO:0000256" key="7">
    <source>
        <dbReference type="ARBA" id="ARBA00023288"/>
    </source>
</evidence>
<evidence type="ECO:0000256" key="10">
    <source>
        <dbReference type="RuleBase" id="RU079119"/>
    </source>
</evidence>
<evidence type="ECO:0000256" key="5">
    <source>
        <dbReference type="ARBA" id="ARBA00023136"/>
    </source>
</evidence>
<evidence type="ECO:0000256" key="1">
    <source>
        <dbReference type="ARBA" id="ARBA00004141"/>
    </source>
</evidence>
<dbReference type="EMBL" id="MU004293">
    <property type="protein sequence ID" value="KAF2661459.1"/>
    <property type="molecule type" value="Genomic_DNA"/>
</dbReference>
<evidence type="ECO:0000256" key="9">
    <source>
        <dbReference type="ARBA" id="ARBA00048048"/>
    </source>
</evidence>
<dbReference type="Proteomes" id="UP000799324">
    <property type="component" value="Unassembled WGS sequence"/>
</dbReference>